<dbReference type="Proteomes" id="UP000198394">
    <property type="component" value="Unassembled WGS sequence"/>
</dbReference>
<accession>A0A226QHG9</accession>
<dbReference type="Gene3D" id="3.40.309.10">
    <property type="entry name" value="Aldehyde Dehydrogenase, Chain A, domain 2"/>
    <property type="match status" value="1"/>
</dbReference>
<evidence type="ECO:0000259" key="5">
    <source>
        <dbReference type="Pfam" id="PF00171"/>
    </source>
</evidence>
<dbReference type="InterPro" id="IPR015590">
    <property type="entry name" value="Aldehyde_DH_dom"/>
</dbReference>
<keyword evidence="7" id="KW-1185">Reference proteome</keyword>
<sequence>MKQTIVREAKNFIGGRWLSAADEPIQLFNPANYDELVAVVQNSSEKEVNLAVEAAAAAKQKWALTSGPERAACLQRAADLFEKYADELAEIATKEMGKRLAETKAEVQRSASILRYYAGEGFRKLGEVLPSSDPSNLFFSKRVPVGVVAVIAPWNFPLAIPVWKMAPALAYGNTVVFKPALEASATGARIVEIFEEAQFPPGTVNLVIGRGSRIGDALVQHEKVDAITFTGSNAIGCEIAKKAAARGAKYQLELGGKNPAIVLKDADLDFAARLVVEGAMKQTGQRCTATSRVFVEKEVISAFREKVVQEVQRIRVGDGMDPNVTMGPVVSKNQYETILRYIEIGKQEGRLITGGKACPHLNGWYIEPTVFDHVSNTAIIAREEIFGPVLSIIETASLDEAISMANDTIYGLSASLFTNDLSKALYFVDRIEAGMVQVNGETGGAEPQAPFGGMKQSSSGTREQGQAAVEFFTTYKTVAIRPQPFKG</sequence>
<protein>
    <submittedName>
        <fullName evidence="6">Aldehyde dehydrogenase family protein</fullName>
    </submittedName>
</protein>
<dbReference type="FunFam" id="3.40.309.10:FF:000012">
    <property type="entry name" value="Betaine aldehyde dehydrogenase"/>
    <property type="match status" value="1"/>
</dbReference>
<dbReference type="AlphaFoldDB" id="A0A226QHG9"/>
<organism evidence="6 7">
    <name type="scientific">Parageobacillus galactosidasius</name>
    <dbReference type="NCBI Taxonomy" id="883812"/>
    <lineage>
        <taxon>Bacteria</taxon>
        <taxon>Bacillati</taxon>
        <taxon>Bacillota</taxon>
        <taxon>Bacilli</taxon>
        <taxon>Bacillales</taxon>
        <taxon>Anoxybacillaceae</taxon>
        <taxon>Parageobacillus</taxon>
    </lineage>
</organism>
<dbReference type="InterPro" id="IPR016162">
    <property type="entry name" value="Ald_DH_N"/>
</dbReference>
<comment type="caution">
    <text evidence="6">The sequence shown here is derived from an EMBL/GenBank/DDBJ whole genome shotgun (WGS) entry which is preliminary data.</text>
</comment>
<dbReference type="RefSeq" id="WP_089097763.1">
    <property type="nucleotide sequence ID" value="NZ_NDYL01000002.1"/>
</dbReference>
<evidence type="ECO:0000313" key="7">
    <source>
        <dbReference type="Proteomes" id="UP000198394"/>
    </source>
</evidence>
<dbReference type="SUPFAM" id="SSF53720">
    <property type="entry name" value="ALDH-like"/>
    <property type="match status" value="1"/>
</dbReference>
<dbReference type="Gene3D" id="3.40.605.10">
    <property type="entry name" value="Aldehyde Dehydrogenase, Chain A, domain 1"/>
    <property type="match status" value="1"/>
</dbReference>
<evidence type="ECO:0000256" key="3">
    <source>
        <dbReference type="PROSITE-ProRule" id="PRU10007"/>
    </source>
</evidence>
<evidence type="ECO:0000256" key="4">
    <source>
        <dbReference type="RuleBase" id="RU003345"/>
    </source>
</evidence>
<reference evidence="6 7" key="1">
    <citation type="submission" date="2017-04" db="EMBL/GenBank/DDBJ databases">
        <title>The genome sequence of Parageobacillus galactosidasius DSM 18751.</title>
        <authorList>
            <person name="Ramaloko W.T."/>
            <person name="Koen N."/>
            <person name="Polliack S."/>
            <person name="Aliyu H."/>
            <person name="Lebre P."/>
            <person name="Mohr T."/>
            <person name="Oswald F."/>
            <person name="Zwick M."/>
            <person name="Neumann A."/>
            <person name="Syldatk C."/>
            <person name="Cowan D."/>
            <person name="De Maayer P."/>
        </authorList>
    </citation>
    <scope>NUCLEOTIDE SEQUENCE [LARGE SCALE GENOMIC DNA]</scope>
    <source>
        <strain evidence="6 7">DSM 18751</strain>
    </source>
</reference>
<dbReference type="PROSITE" id="PS00687">
    <property type="entry name" value="ALDEHYDE_DEHYDR_GLU"/>
    <property type="match status" value="1"/>
</dbReference>
<dbReference type="GO" id="GO:0016620">
    <property type="term" value="F:oxidoreductase activity, acting on the aldehyde or oxo group of donors, NAD or NADP as acceptor"/>
    <property type="evidence" value="ECO:0007669"/>
    <property type="project" value="InterPro"/>
</dbReference>
<name>A0A226QHG9_9BACL</name>
<dbReference type="FunFam" id="3.40.605.10:FF:000007">
    <property type="entry name" value="NAD/NADP-dependent betaine aldehyde dehydrogenase"/>
    <property type="match status" value="1"/>
</dbReference>
<dbReference type="EMBL" id="NDYL01000002">
    <property type="protein sequence ID" value="OXB92053.1"/>
    <property type="molecule type" value="Genomic_DNA"/>
</dbReference>
<gene>
    <name evidence="6" type="ORF">B9L23_12435</name>
</gene>
<evidence type="ECO:0000313" key="6">
    <source>
        <dbReference type="EMBL" id="OXB92053.1"/>
    </source>
</evidence>
<evidence type="ECO:0000256" key="1">
    <source>
        <dbReference type="ARBA" id="ARBA00009986"/>
    </source>
</evidence>
<feature type="active site" evidence="3">
    <location>
        <position position="253"/>
    </location>
</feature>
<keyword evidence="2 4" id="KW-0560">Oxidoreductase</keyword>
<dbReference type="InterPro" id="IPR016163">
    <property type="entry name" value="Ald_DH_C"/>
</dbReference>
<dbReference type="PANTHER" id="PTHR11699">
    <property type="entry name" value="ALDEHYDE DEHYDROGENASE-RELATED"/>
    <property type="match status" value="1"/>
</dbReference>
<evidence type="ECO:0000256" key="2">
    <source>
        <dbReference type="ARBA" id="ARBA00023002"/>
    </source>
</evidence>
<dbReference type="InterPro" id="IPR029510">
    <property type="entry name" value="Ald_DH_CS_GLU"/>
</dbReference>
<proteinExistence type="inferred from homology"/>
<dbReference type="InterPro" id="IPR016161">
    <property type="entry name" value="Ald_DH/histidinol_DH"/>
</dbReference>
<feature type="domain" description="Aldehyde dehydrogenase" evidence="5">
    <location>
        <begin position="17"/>
        <end position="478"/>
    </location>
</feature>
<dbReference type="Pfam" id="PF00171">
    <property type="entry name" value="Aldedh"/>
    <property type="match status" value="1"/>
</dbReference>
<comment type="similarity">
    <text evidence="1 4">Belongs to the aldehyde dehydrogenase family.</text>
</comment>